<name>K9WJB5_9CYAN</name>
<evidence type="ECO:0000313" key="3">
    <source>
        <dbReference type="Proteomes" id="UP000010471"/>
    </source>
</evidence>
<dbReference type="InterPro" id="IPR041482">
    <property type="entry name" value="LSDAT_prok"/>
</dbReference>
<gene>
    <name evidence="2" type="ORF">Mic7113_4602</name>
</gene>
<dbReference type="AlphaFoldDB" id="K9WJB5"/>
<organism evidence="2 3">
    <name type="scientific">Allocoleopsis franciscana PCC 7113</name>
    <dbReference type="NCBI Taxonomy" id="1173027"/>
    <lineage>
        <taxon>Bacteria</taxon>
        <taxon>Bacillati</taxon>
        <taxon>Cyanobacteriota</taxon>
        <taxon>Cyanophyceae</taxon>
        <taxon>Coleofasciculales</taxon>
        <taxon>Coleofasciculaceae</taxon>
        <taxon>Allocoleopsis</taxon>
        <taxon>Allocoleopsis franciscana</taxon>
    </lineage>
</organism>
<dbReference type="RefSeq" id="WP_015184419.1">
    <property type="nucleotide sequence ID" value="NC_019738.1"/>
</dbReference>
<dbReference type="PANTHER" id="PTHR13800:SF12">
    <property type="entry name" value="TRANSIENT RECEPTOR POTENTIAL CATION CHANNEL SUBFAMILY M MEMBER-LIKE 2"/>
    <property type="match status" value="1"/>
</dbReference>
<dbReference type="STRING" id="1173027.Mic7113_4602"/>
<keyword evidence="3" id="KW-1185">Reference proteome</keyword>
<accession>K9WJB5</accession>
<dbReference type="PATRIC" id="fig|1173027.3.peg.5091"/>
<dbReference type="eggNOG" id="ENOG502ZC4I">
    <property type="taxonomic scope" value="Bacteria"/>
</dbReference>
<dbReference type="GO" id="GO:0099604">
    <property type="term" value="F:ligand-gated calcium channel activity"/>
    <property type="evidence" value="ECO:0007669"/>
    <property type="project" value="TreeGrafter"/>
</dbReference>
<dbReference type="Pfam" id="PF18171">
    <property type="entry name" value="LSDAT_prok"/>
    <property type="match status" value="1"/>
</dbReference>
<dbReference type="PANTHER" id="PTHR13800">
    <property type="entry name" value="TRANSIENT RECEPTOR POTENTIAL CATION CHANNEL, SUBFAMILY M, MEMBER 6"/>
    <property type="match status" value="1"/>
</dbReference>
<dbReference type="Proteomes" id="UP000010471">
    <property type="component" value="Chromosome"/>
</dbReference>
<dbReference type="OrthoDB" id="582259at2"/>
<evidence type="ECO:0000259" key="1">
    <source>
        <dbReference type="Pfam" id="PF18171"/>
    </source>
</evidence>
<dbReference type="GO" id="GO:0005886">
    <property type="term" value="C:plasma membrane"/>
    <property type="evidence" value="ECO:0007669"/>
    <property type="project" value="TreeGrafter"/>
</dbReference>
<feature type="domain" description="LSDAT prokaryote" evidence="1">
    <location>
        <begin position="39"/>
        <end position="231"/>
    </location>
</feature>
<dbReference type="EMBL" id="CP003630">
    <property type="protein sequence ID" value="AFZ20283.1"/>
    <property type="molecule type" value="Genomic_DNA"/>
</dbReference>
<dbReference type="KEGG" id="mic:Mic7113_4602"/>
<sequence length="247" mass="26138">MEKPFRLTFSNGREAPAIRPSVPTELSVALNQMGLQPSRPILVVVGGASQISEAEFLRIQQLFIKVLAPIAEKLGAYVVDGGTDAGVMQLMGMARSQIAGTFPLIGVAPEGKVALPNQLTSFEDSTPLEPHHTHFVLIPGNEWGDESPWIVHVATVLANGSPSVTVLLNGGEVTFKDAFQSVIAGRLVIVIAGSGRTADKIADALDGRGTDDRAIELADSGLVRDINLEDGFAHLAQAIEELLSAEN</sequence>
<reference evidence="2 3" key="1">
    <citation type="submission" date="2012-06" db="EMBL/GenBank/DDBJ databases">
        <title>Finished chromosome of genome of Microcoleus sp. PCC 7113.</title>
        <authorList>
            <consortium name="US DOE Joint Genome Institute"/>
            <person name="Gugger M."/>
            <person name="Coursin T."/>
            <person name="Rippka R."/>
            <person name="Tandeau De Marsac N."/>
            <person name="Huntemann M."/>
            <person name="Wei C.-L."/>
            <person name="Han J."/>
            <person name="Detter J.C."/>
            <person name="Han C."/>
            <person name="Tapia R."/>
            <person name="Chen A."/>
            <person name="Kyrpides N."/>
            <person name="Mavromatis K."/>
            <person name="Markowitz V."/>
            <person name="Szeto E."/>
            <person name="Ivanova N."/>
            <person name="Pagani I."/>
            <person name="Pati A."/>
            <person name="Goodwin L."/>
            <person name="Nordberg H.P."/>
            <person name="Cantor M.N."/>
            <person name="Hua S.X."/>
            <person name="Woyke T."/>
            <person name="Kerfeld C.A."/>
        </authorList>
    </citation>
    <scope>NUCLEOTIDE SEQUENCE [LARGE SCALE GENOMIC DNA]</scope>
    <source>
        <strain evidence="2 3">PCC 7113</strain>
    </source>
</reference>
<proteinExistence type="predicted"/>
<dbReference type="InterPro" id="IPR050927">
    <property type="entry name" value="TRPM"/>
</dbReference>
<dbReference type="HOGENOM" id="CLU_075054_0_0_3"/>
<evidence type="ECO:0000313" key="2">
    <source>
        <dbReference type="EMBL" id="AFZ20283.1"/>
    </source>
</evidence>
<protein>
    <recommendedName>
        <fullName evidence="1">LSDAT prokaryote domain-containing protein</fullName>
    </recommendedName>
</protein>